<dbReference type="InterPro" id="IPR011004">
    <property type="entry name" value="Trimer_LpxA-like_sf"/>
</dbReference>
<dbReference type="Gene3D" id="3.40.50.20">
    <property type="match status" value="1"/>
</dbReference>
<dbReference type="AlphaFoldDB" id="A0A1F7RZ32"/>
<dbReference type="Proteomes" id="UP000178797">
    <property type="component" value="Unassembled WGS sequence"/>
</dbReference>
<sequence length="193" mass="21124">MKKLLIYGSKEYARVVKDLAITCNLEFAGYIDDYSTGPEIVGDYEYVVNNFLPSSYDIVIAIGYNDLNARWSVYRKVLKDGYSVPVIIHPNAYVRDRSKIRQGSIIMAGAIVDVNVELGELCVLWPGVVVNHDSIIGPNTFLSPNCTVCGCVKISGNSFIGAGSVIVDHVIVPPESFVKAGEVFTGTKLSKRK</sequence>
<dbReference type="Pfam" id="PF00132">
    <property type="entry name" value="Hexapep"/>
    <property type="match status" value="1"/>
</dbReference>
<comment type="caution">
    <text evidence="2">The sequence shown here is derived from an EMBL/GenBank/DDBJ whole genome shotgun (WGS) entry which is preliminary data.</text>
</comment>
<accession>A0A1F7RZ32</accession>
<dbReference type="Gene3D" id="2.160.10.10">
    <property type="entry name" value="Hexapeptide repeat proteins"/>
    <property type="match status" value="1"/>
</dbReference>
<protein>
    <recommendedName>
        <fullName evidence="1">PglD N-terminal domain-containing protein</fullName>
    </recommendedName>
</protein>
<gene>
    <name evidence="2" type="ORF">A2W05_05365</name>
</gene>
<feature type="domain" description="PglD N-terminal" evidence="1">
    <location>
        <begin position="3"/>
        <end position="76"/>
    </location>
</feature>
<proteinExistence type="predicted"/>
<dbReference type="InterPro" id="IPR041561">
    <property type="entry name" value="PglD_N"/>
</dbReference>
<evidence type="ECO:0000313" key="3">
    <source>
        <dbReference type="Proteomes" id="UP000178797"/>
    </source>
</evidence>
<evidence type="ECO:0000313" key="2">
    <source>
        <dbReference type="EMBL" id="OGL46802.1"/>
    </source>
</evidence>
<evidence type="ECO:0000259" key="1">
    <source>
        <dbReference type="Pfam" id="PF17836"/>
    </source>
</evidence>
<dbReference type="SUPFAM" id="SSF51161">
    <property type="entry name" value="Trimeric LpxA-like enzymes"/>
    <property type="match status" value="1"/>
</dbReference>
<dbReference type="EMBL" id="MGDE01000071">
    <property type="protein sequence ID" value="OGL46802.1"/>
    <property type="molecule type" value="Genomic_DNA"/>
</dbReference>
<name>A0A1F7RZ32_9BACT</name>
<organism evidence="2 3">
    <name type="scientific">Candidatus Schekmanbacteria bacterium RBG_16_38_10</name>
    <dbReference type="NCBI Taxonomy" id="1817879"/>
    <lineage>
        <taxon>Bacteria</taxon>
        <taxon>Candidatus Schekmaniibacteriota</taxon>
    </lineage>
</organism>
<dbReference type="InterPro" id="IPR050179">
    <property type="entry name" value="Trans_hexapeptide_repeat"/>
</dbReference>
<dbReference type="PANTHER" id="PTHR43300:SF7">
    <property type="entry name" value="UDP-N-ACETYLBACILLOSAMINE N-ACETYLTRANSFERASE"/>
    <property type="match status" value="1"/>
</dbReference>
<dbReference type="PANTHER" id="PTHR43300">
    <property type="entry name" value="ACETYLTRANSFERASE"/>
    <property type="match status" value="1"/>
</dbReference>
<dbReference type="Pfam" id="PF17836">
    <property type="entry name" value="PglD_N"/>
    <property type="match status" value="1"/>
</dbReference>
<reference evidence="2 3" key="1">
    <citation type="journal article" date="2016" name="Nat. Commun.">
        <title>Thousands of microbial genomes shed light on interconnected biogeochemical processes in an aquifer system.</title>
        <authorList>
            <person name="Anantharaman K."/>
            <person name="Brown C.T."/>
            <person name="Hug L.A."/>
            <person name="Sharon I."/>
            <person name="Castelle C.J."/>
            <person name="Probst A.J."/>
            <person name="Thomas B.C."/>
            <person name="Singh A."/>
            <person name="Wilkins M.J."/>
            <person name="Karaoz U."/>
            <person name="Brodie E.L."/>
            <person name="Williams K.H."/>
            <person name="Hubbard S.S."/>
            <person name="Banfield J.F."/>
        </authorList>
    </citation>
    <scope>NUCLEOTIDE SEQUENCE [LARGE SCALE GENOMIC DNA]</scope>
</reference>
<dbReference type="InterPro" id="IPR001451">
    <property type="entry name" value="Hexapep"/>
</dbReference>